<dbReference type="AlphaFoldDB" id="A0A7J8BSJ7"/>
<name>A0A7J8BSJ7_ROUAE</name>
<dbReference type="EMBL" id="JACASE010000016">
    <property type="protein sequence ID" value="KAF6401431.1"/>
    <property type="molecule type" value="Genomic_DNA"/>
</dbReference>
<organism evidence="1 2">
    <name type="scientific">Rousettus aegyptiacus</name>
    <name type="common">Egyptian fruit bat</name>
    <name type="synonym">Pteropus aegyptiacus</name>
    <dbReference type="NCBI Taxonomy" id="9407"/>
    <lineage>
        <taxon>Eukaryota</taxon>
        <taxon>Metazoa</taxon>
        <taxon>Chordata</taxon>
        <taxon>Craniata</taxon>
        <taxon>Vertebrata</taxon>
        <taxon>Euteleostomi</taxon>
        <taxon>Mammalia</taxon>
        <taxon>Eutheria</taxon>
        <taxon>Laurasiatheria</taxon>
        <taxon>Chiroptera</taxon>
        <taxon>Yinpterochiroptera</taxon>
        <taxon>Pteropodoidea</taxon>
        <taxon>Pteropodidae</taxon>
        <taxon>Rousettinae</taxon>
        <taxon>Rousettus</taxon>
    </lineage>
</organism>
<reference evidence="1 2" key="1">
    <citation type="journal article" date="2020" name="Nature">
        <title>Six reference-quality genomes reveal evolution of bat adaptations.</title>
        <authorList>
            <person name="Jebb D."/>
            <person name="Huang Z."/>
            <person name="Pippel M."/>
            <person name="Hughes G.M."/>
            <person name="Lavrichenko K."/>
            <person name="Devanna P."/>
            <person name="Winkler S."/>
            <person name="Jermiin L.S."/>
            <person name="Skirmuntt E.C."/>
            <person name="Katzourakis A."/>
            <person name="Burkitt-Gray L."/>
            <person name="Ray D.A."/>
            <person name="Sullivan K.A.M."/>
            <person name="Roscito J.G."/>
            <person name="Kirilenko B.M."/>
            <person name="Davalos L.M."/>
            <person name="Corthals A.P."/>
            <person name="Power M.L."/>
            <person name="Jones G."/>
            <person name="Ransome R.D."/>
            <person name="Dechmann D.K.N."/>
            <person name="Locatelli A.G."/>
            <person name="Puechmaille S.J."/>
            <person name="Fedrigo O."/>
            <person name="Jarvis E.D."/>
            <person name="Hiller M."/>
            <person name="Vernes S.C."/>
            <person name="Myers E.W."/>
            <person name="Teeling E.C."/>
        </authorList>
    </citation>
    <scope>NUCLEOTIDE SEQUENCE [LARGE SCALE GENOMIC DNA]</scope>
    <source>
        <strain evidence="1">MRouAeg1</strain>
        <tissue evidence="1">Muscle</tissue>
    </source>
</reference>
<evidence type="ECO:0000313" key="1">
    <source>
        <dbReference type="EMBL" id="KAF6401431.1"/>
    </source>
</evidence>
<keyword evidence="2" id="KW-1185">Reference proteome</keyword>
<gene>
    <name evidence="1" type="ORF">HJG63_009537</name>
</gene>
<evidence type="ECO:0000313" key="2">
    <source>
        <dbReference type="Proteomes" id="UP000593571"/>
    </source>
</evidence>
<proteinExistence type="predicted"/>
<comment type="caution">
    <text evidence="1">The sequence shown here is derived from an EMBL/GenBank/DDBJ whole genome shotgun (WGS) entry which is preliminary data.</text>
</comment>
<protein>
    <submittedName>
        <fullName evidence="1">Uncharacterized protein</fullName>
    </submittedName>
</protein>
<sequence>MANKYMKRCSTSLAIREMQIKTTIRYHFTPVRMIIINKTSNNKCWRGCGEIGTLIRCWWDCKLVQPLCKTVWCFLKKLRIDLPYDPAIPLLGIYPKDLKTHIYKDICTPMFIAALFTVARTWK</sequence>
<accession>A0A7J8BSJ7</accession>
<dbReference type="Proteomes" id="UP000593571">
    <property type="component" value="Unassembled WGS sequence"/>
</dbReference>